<dbReference type="FunFam" id="1.10.10.60:FF:000132">
    <property type="entry name" value="AraC family transcriptional regulator"/>
    <property type="match status" value="1"/>
</dbReference>
<protein>
    <recommendedName>
        <fullName evidence="5">HTH-type transcriptional regulator RipA</fullName>
    </recommendedName>
    <alternativeName>
        <fullName evidence="6">Repressor of iron proteins A</fullName>
    </alternativeName>
</protein>
<dbReference type="Pfam" id="PF02311">
    <property type="entry name" value="AraC_binding"/>
    <property type="match status" value="1"/>
</dbReference>
<keyword evidence="4" id="KW-0804">Transcription</keyword>
<evidence type="ECO:0000259" key="7">
    <source>
        <dbReference type="PROSITE" id="PS01124"/>
    </source>
</evidence>
<feature type="domain" description="HTH araC/xylS-type" evidence="7">
    <location>
        <begin position="173"/>
        <end position="270"/>
    </location>
</feature>
<dbReference type="GO" id="GO:0003700">
    <property type="term" value="F:DNA-binding transcription factor activity"/>
    <property type="evidence" value="ECO:0007669"/>
    <property type="project" value="InterPro"/>
</dbReference>
<evidence type="ECO:0000256" key="1">
    <source>
        <dbReference type="ARBA" id="ARBA00022491"/>
    </source>
</evidence>
<dbReference type="Gene3D" id="2.60.120.10">
    <property type="entry name" value="Jelly Rolls"/>
    <property type="match status" value="1"/>
</dbReference>
<accession>A0AAU2W0M0</accession>
<dbReference type="InterPro" id="IPR011051">
    <property type="entry name" value="RmlC_Cupin_sf"/>
</dbReference>
<sequence length="288" mass="31194">MVRASRGAVTPGMWRREAGTVVRPAAPLPEAAGAILAGSRIVPGPTEWSPHSHSLHELVWVRGGTLTSRVGDRVLTVVEGHGLWMPAGMVHGGRATAGAEFSDAFFIPDRTPFAFTEPMAIAMTPLLESLLTHLSAANLDAEARARAESVVFDVIRPSERQFALQLPGDPRIDAIAETLLDDPSDGRSLEDWARRLEISDRTITRAFRQATGLSFAQWRQMLRVHRALMLLAEGFEVTTVSEVLGYAQPSTFIVAFRRVTGVTPGAFFDTAAGPSGDVRNSVSRDQNS</sequence>
<dbReference type="SUPFAM" id="SSF51182">
    <property type="entry name" value="RmlC-like cupins"/>
    <property type="match status" value="1"/>
</dbReference>
<dbReference type="InterPro" id="IPR009057">
    <property type="entry name" value="Homeodomain-like_sf"/>
</dbReference>
<dbReference type="PROSITE" id="PS01124">
    <property type="entry name" value="HTH_ARAC_FAMILY_2"/>
    <property type="match status" value="1"/>
</dbReference>
<dbReference type="AlphaFoldDB" id="A0AAU2W0M0"/>
<gene>
    <name evidence="8" type="ORF">OG398_37480</name>
</gene>
<organism evidence="8">
    <name type="scientific">Streptomyces sp. NBC_00008</name>
    <dbReference type="NCBI Taxonomy" id="2903610"/>
    <lineage>
        <taxon>Bacteria</taxon>
        <taxon>Bacillati</taxon>
        <taxon>Actinomycetota</taxon>
        <taxon>Actinomycetes</taxon>
        <taxon>Kitasatosporales</taxon>
        <taxon>Streptomycetaceae</taxon>
        <taxon>Streptomyces</taxon>
    </lineage>
</organism>
<reference evidence="8" key="1">
    <citation type="submission" date="2022-10" db="EMBL/GenBank/DDBJ databases">
        <title>The complete genomes of actinobacterial strains from the NBC collection.</title>
        <authorList>
            <person name="Joergensen T.S."/>
            <person name="Alvarez Arevalo M."/>
            <person name="Sterndorff E.B."/>
            <person name="Faurdal D."/>
            <person name="Vuksanovic O."/>
            <person name="Mourched A.-S."/>
            <person name="Charusanti P."/>
            <person name="Shaw S."/>
            <person name="Blin K."/>
            <person name="Weber T."/>
        </authorList>
    </citation>
    <scope>NUCLEOTIDE SEQUENCE</scope>
    <source>
        <strain evidence="8">NBC_00008</strain>
    </source>
</reference>
<dbReference type="GO" id="GO:0043565">
    <property type="term" value="F:sequence-specific DNA binding"/>
    <property type="evidence" value="ECO:0007669"/>
    <property type="project" value="InterPro"/>
</dbReference>
<evidence type="ECO:0000313" key="8">
    <source>
        <dbReference type="EMBL" id="WTW73530.1"/>
    </source>
</evidence>
<keyword evidence="1" id="KW-0678">Repressor</keyword>
<evidence type="ECO:0000256" key="4">
    <source>
        <dbReference type="ARBA" id="ARBA00023163"/>
    </source>
</evidence>
<dbReference type="Gene3D" id="1.10.10.60">
    <property type="entry name" value="Homeodomain-like"/>
    <property type="match status" value="1"/>
</dbReference>
<dbReference type="InterPro" id="IPR003313">
    <property type="entry name" value="AraC-bd"/>
</dbReference>
<dbReference type="SMART" id="SM00342">
    <property type="entry name" value="HTH_ARAC"/>
    <property type="match status" value="1"/>
</dbReference>
<dbReference type="InterPro" id="IPR018062">
    <property type="entry name" value="HTH_AraC-typ_CS"/>
</dbReference>
<keyword evidence="2" id="KW-0805">Transcription regulation</keyword>
<keyword evidence="3" id="KW-0238">DNA-binding</keyword>
<dbReference type="SUPFAM" id="SSF46689">
    <property type="entry name" value="Homeodomain-like"/>
    <property type="match status" value="1"/>
</dbReference>
<evidence type="ECO:0000256" key="5">
    <source>
        <dbReference type="ARBA" id="ARBA00074140"/>
    </source>
</evidence>
<evidence type="ECO:0000256" key="6">
    <source>
        <dbReference type="ARBA" id="ARBA00079449"/>
    </source>
</evidence>
<name>A0AAU2W0M0_9ACTN</name>
<evidence type="ECO:0000256" key="3">
    <source>
        <dbReference type="ARBA" id="ARBA00023125"/>
    </source>
</evidence>
<dbReference type="PANTHER" id="PTHR11019:SF199">
    <property type="entry name" value="HTH-TYPE TRANSCRIPTIONAL REGULATOR NIMR"/>
    <property type="match status" value="1"/>
</dbReference>
<dbReference type="InterPro" id="IPR018060">
    <property type="entry name" value="HTH_AraC"/>
</dbReference>
<dbReference type="PANTHER" id="PTHR11019">
    <property type="entry name" value="HTH-TYPE TRANSCRIPTIONAL REGULATOR NIMR"/>
    <property type="match status" value="1"/>
</dbReference>
<dbReference type="EMBL" id="CP108313">
    <property type="protein sequence ID" value="WTW73530.1"/>
    <property type="molecule type" value="Genomic_DNA"/>
</dbReference>
<dbReference type="Pfam" id="PF12833">
    <property type="entry name" value="HTH_18"/>
    <property type="match status" value="1"/>
</dbReference>
<proteinExistence type="predicted"/>
<dbReference type="InterPro" id="IPR014710">
    <property type="entry name" value="RmlC-like_jellyroll"/>
</dbReference>
<evidence type="ECO:0000256" key="2">
    <source>
        <dbReference type="ARBA" id="ARBA00023015"/>
    </source>
</evidence>
<dbReference type="PROSITE" id="PS00041">
    <property type="entry name" value="HTH_ARAC_FAMILY_1"/>
    <property type="match status" value="1"/>
</dbReference>